<dbReference type="eggNOG" id="KOG1930">
    <property type="taxonomic scope" value="Eukaryota"/>
</dbReference>
<dbReference type="SUPFAM" id="SSF55550">
    <property type="entry name" value="SH2 domain"/>
    <property type="match status" value="1"/>
</dbReference>
<evidence type="ECO:0000313" key="7">
    <source>
        <dbReference type="EnsemblMetazoa" id="HelroP193036"/>
    </source>
</evidence>
<dbReference type="Pfam" id="PF00017">
    <property type="entry name" value="SH2"/>
    <property type="match status" value="1"/>
</dbReference>
<keyword evidence="3" id="KW-0175">Coiled coil</keyword>
<dbReference type="PANTHER" id="PTHR45734">
    <property type="entry name" value="TENSIN"/>
    <property type="match status" value="1"/>
</dbReference>
<evidence type="ECO:0000259" key="5">
    <source>
        <dbReference type="PROSITE" id="PS50001"/>
    </source>
</evidence>
<dbReference type="EnsemblMetazoa" id="HelroT193036">
    <property type="protein sequence ID" value="HelroP193036"/>
    <property type="gene ID" value="HelroG193036"/>
</dbReference>
<dbReference type="GO" id="GO:0005925">
    <property type="term" value="C:focal adhesion"/>
    <property type="evidence" value="ECO:0000318"/>
    <property type="project" value="GO_Central"/>
</dbReference>
<dbReference type="InParanoid" id="T1FUJ8"/>
<keyword evidence="8" id="KW-1185">Reference proteome</keyword>
<dbReference type="SMART" id="SM00252">
    <property type="entry name" value="SH2"/>
    <property type="match status" value="1"/>
</dbReference>
<dbReference type="EMBL" id="AMQM01005962">
    <property type="status" value="NOT_ANNOTATED_CDS"/>
    <property type="molecule type" value="Genomic_DNA"/>
</dbReference>
<dbReference type="AlphaFoldDB" id="T1FUJ8"/>
<keyword evidence="1 2" id="KW-0727">SH2 domain</keyword>
<feature type="domain" description="SH2" evidence="5">
    <location>
        <begin position="429"/>
        <end position="535"/>
    </location>
</feature>
<accession>T1FUJ8</accession>
<dbReference type="HOGENOM" id="CLU_408982_0_0_1"/>
<name>T1FUJ8_HELRO</name>
<evidence type="ECO:0000313" key="6">
    <source>
        <dbReference type="EMBL" id="ESN98302.1"/>
    </source>
</evidence>
<dbReference type="Proteomes" id="UP000015101">
    <property type="component" value="Unassembled WGS sequence"/>
</dbReference>
<gene>
    <name evidence="7" type="primary">20212494</name>
    <name evidence="6" type="ORF">HELRODRAFT_193036</name>
</gene>
<sequence>MNGSLSRPIHQVHHIPILKDGLIITNQEHAPDFNNNTFYDYNNNPKSSFRNTKNDSLLIQDNSFRRNGYQKYQQQQQQQQQLQQQQQQQQQQLELQKQLWELQQQQKLQQQKILEQEQQLIQLKQQSSPQILQNYQQQNRLEKEQKHSHPHNCMPCKEFNPFPDKLATKNLTTNQMKITLKIEFEKKNLQFENSLLNTLRDSRKYSRSKPTVVTSNNVTNNRMSYDASDSNDELDSINKLEGNKSSKSYQAKKPPFDTLKIQPPSYQNYSLSSIPTFQPNPQNNLNSSRIKKESFDNVVKPGLLHTRSKSMLVQQSPKSNVTSAFNESVELIPIKLKHLETYVPRLTVQDNKASTQPSRSKSLIRANALDETTFDKSNLVKKVSLERSVVENKPFRSPQVSESSNVVGSNVYESTNVNEPVKDSNEFSWYRPNMTRDAAIAYLLKKPSGSFVVRNSSSYPGSYALVIKVDPVHGSKEQTNENDVNSVRHFLIETSPTGAKLMGYKTEVEFDNLKALIDYHSKTPLALPCRLLLPSNTQSLEALHVLSVPVEVSSDIIAINRTFEICVTNICSIGLSRVNLNTNINGIQIDSEQKITHLKRFYPYDDITYCGVDPQLKRLPISKEINSRSNGYLLFGFLVRGSSEGDECHVFAVNDDHLPLFIETVNKNLKFV</sequence>
<proteinExistence type="predicted"/>
<dbReference type="Gene3D" id="2.30.29.30">
    <property type="entry name" value="Pleckstrin-homology domain (PH domain)/Phosphotyrosine-binding domain (PTB)"/>
    <property type="match status" value="1"/>
</dbReference>
<protein>
    <recommendedName>
        <fullName evidence="5">SH2 domain-containing protein</fullName>
    </recommendedName>
</protein>
<reference evidence="6 8" key="2">
    <citation type="journal article" date="2013" name="Nature">
        <title>Insights into bilaterian evolution from three spiralian genomes.</title>
        <authorList>
            <person name="Simakov O."/>
            <person name="Marletaz F."/>
            <person name="Cho S.J."/>
            <person name="Edsinger-Gonzales E."/>
            <person name="Havlak P."/>
            <person name="Hellsten U."/>
            <person name="Kuo D.H."/>
            <person name="Larsson T."/>
            <person name="Lv J."/>
            <person name="Arendt D."/>
            <person name="Savage R."/>
            <person name="Osoegawa K."/>
            <person name="de Jong P."/>
            <person name="Grimwood J."/>
            <person name="Chapman J.A."/>
            <person name="Shapiro H."/>
            <person name="Aerts A."/>
            <person name="Otillar R.P."/>
            <person name="Terry A.Y."/>
            <person name="Boore J.L."/>
            <person name="Grigoriev I.V."/>
            <person name="Lindberg D.R."/>
            <person name="Seaver E.C."/>
            <person name="Weisblat D.A."/>
            <person name="Putnam N.H."/>
            <person name="Rokhsar D.S."/>
        </authorList>
    </citation>
    <scope>NUCLEOTIDE SEQUENCE</scope>
</reference>
<reference evidence="7" key="3">
    <citation type="submission" date="2015-06" db="UniProtKB">
        <authorList>
            <consortium name="EnsemblMetazoa"/>
        </authorList>
    </citation>
    <scope>IDENTIFICATION</scope>
</reference>
<dbReference type="SUPFAM" id="SSF50729">
    <property type="entry name" value="PH domain-like"/>
    <property type="match status" value="1"/>
</dbReference>
<dbReference type="KEGG" id="hro:HELRODRAFT_193036"/>
<feature type="coiled-coil region" evidence="3">
    <location>
        <begin position="69"/>
        <end position="126"/>
    </location>
</feature>
<evidence type="ECO:0000313" key="8">
    <source>
        <dbReference type="Proteomes" id="UP000015101"/>
    </source>
</evidence>
<dbReference type="GeneID" id="20212494"/>
<dbReference type="Gene3D" id="3.30.505.10">
    <property type="entry name" value="SH2 domain"/>
    <property type="match status" value="1"/>
</dbReference>
<organism evidence="7 8">
    <name type="scientific">Helobdella robusta</name>
    <name type="common">Californian leech</name>
    <dbReference type="NCBI Taxonomy" id="6412"/>
    <lineage>
        <taxon>Eukaryota</taxon>
        <taxon>Metazoa</taxon>
        <taxon>Spiralia</taxon>
        <taxon>Lophotrochozoa</taxon>
        <taxon>Annelida</taxon>
        <taxon>Clitellata</taxon>
        <taxon>Hirudinea</taxon>
        <taxon>Rhynchobdellida</taxon>
        <taxon>Glossiphoniidae</taxon>
        <taxon>Helobdella</taxon>
    </lineage>
</organism>
<evidence type="ECO:0000256" key="3">
    <source>
        <dbReference type="SAM" id="Coils"/>
    </source>
</evidence>
<dbReference type="EMBL" id="KB097182">
    <property type="protein sequence ID" value="ESN98302.1"/>
    <property type="molecule type" value="Genomic_DNA"/>
</dbReference>
<dbReference type="InterPro" id="IPR036860">
    <property type="entry name" value="SH2_dom_sf"/>
</dbReference>
<evidence type="ECO:0000256" key="4">
    <source>
        <dbReference type="SAM" id="MobiDB-lite"/>
    </source>
</evidence>
<evidence type="ECO:0000256" key="1">
    <source>
        <dbReference type="ARBA" id="ARBA00022999"/>
    </source>
</evidence>
<evidence type="ECO:0000256" key="2">
    <source>
        <dbReference type="PROSITE-ProRule" id="PRU00191"/>
    </source>
</evidence>
<dbReference type="PROSITE" id="PS50001">
    <property type="entry name" value="SH2"/>
    <property type="match status" value="1"/>
</dbReference>
<feature type="region of interest" description="Disordered" evidence="4">
    <location>
        <begin position="204"/>
        <end position="264"/>
    </location>
</feature>
<reference evidence="8" key="1">
    <citation type="submission" date="2012-12" db="EMBL/GenBank/DDBJ databases">
        <authorList>
            <person name="Hellsten U."/>
            <person name="Grimwood J."/>
            <person name="Chapman J.A."/>
            <person name="Shapiro H."/>
            <person name="Aerts A."/>
            <person name="Otillar R.P."/>
            <person name="Terry A.Y."/>
            <person name="Boore J.L."/>
            <person name="Simakov O."/>
            <person name="Marletaz F."/>
            <person name="Cho S.-J."/>
            <person name="Edsinger-Gonzales E."/>
            <person name="Havlak P."/>
            <person name="Kuo D.-H."/>
            <person name="Larsson T."/>
            <person name="Lv J."/>
            <person name="Arendt D."/>
            <person name="Savage R."/>
            <person name="Osoegawa K."/>
            <person name="de Jong P."/>
            <person name="Lindberg D.R."/>
            <person name="Seaver E.C."/>
            <person name="Weisblat D.A."/>
            <person name="Putnam N.H."/>
            <person name="Grigoriev I.V."/>
            <person name="Rokhsar D.S."/>
        </authorList>
    </citation>
    <scope>NUCLEOTIDE SEQUENCE</scope>
</reference>
<dbReference type="InterPro" id="IPR011993">
    <property type="entry name" value="PH-like_dom_sf"/>
</dbReference>
<dbReference type="OrthoDB" id="10013007at2759"/>
<dbReference type="RefSeq" id="XP_009023639.1">
    <property type="nucleotide sequence ID" value="XM_009025391.1"/>
</dbReference>
<dbReference type="PRINTS" id="PR00401">
    <property type="entry name" value="SH2DOMAIN"/>
</dbReference>
<dbReference type="STRING" id="6412.T1FUJ8"/>
<dbReference type="InterPro" id="IPR000980">
    <property type="entry name" value="SH2"/>
</dbReference>
<feature type="compositionally biased region" description="Low complexity" evidence="4">
    <location>
        <begin position="211"/>
        <end position="221"/>
    </location>
</feature>
<dbReference type="InterPro" id="IPR051484">
    <property type="entry name" value="Tensin_PTEN_phosphatase"/>
</dbReference>
<dbReference type="CTD" id="20212494"/>
<dbReference type="PANTHER" id="PTHR45734:SF10">
    <property type="entry name" value="BLISTERY, ISOFORM A"/>
    <property type="match status" value="1"/>
</dbReference>